<dbReference type="Pfam" id="PF13817">
    <property type="entry name" value="DDE_Tnp_IS66_C"/>
    <property type="match status" value="1"/>
</dbReference>
<feature type="domain" description="Transposase IS66 C-terminal" evidence="1">
    <location>
        <begin position="7"/>
        <end position="40"/>
    </location>
</feature>
<sequence length="52" mass="5883">MVQARRAKLIGLEPYRYLADVITRIVNGHPNSCLDEFLPWAYHASTELKPGA</sequence>
<dbReference type="EMBL" id="FUWJ01000007">
    <property type="protein sequence ID" value="SKA25980.1"/>
    <property type="molecule type" value="Genomic_DNA"/>
</dbReference>
<dbReference type="Proteomes" id="UP000190092">
    <property type="component" value="Unassembled WGS sequence"/>
</dbReference>
<evidence type="ECO:0000259" key="1">
    <source>
        <dbReference type="Pfam" id="PF13817"/>
    </source>
</evidence>
<accession>A0A1T4SCE4</accession>
<name>A0A1T4SCE4_9HYPH</name>
<keyword evidence="3" id="KW-1185">Reference proteome</keyword>
<evidence type="ECO:0000313" key="2">
    <source>
        <dbReference type="EMBL" id="SKA25980.1"/>
    </source>
</evidence>
<proteinExistence type="predicted"/>
<dbReference type="InterPro" id="IPR039552">
    <property type="entry name" value="IS66_C"/>
</dbReference>
<organism evidence="2 3">
    <name type="scientific">Enhydrobacter aerosaccus</name>
    <dbReference type="NCBI Taxonomy" id="225324"/>
    <lineage>
        <taxon>Bacteria</taxon>
        <taxon>Pseudomonadati</taxon>
        <taxon>Pseudomonadota</taxon>
        <taxon>Alphaproteobacteria</taxon>
        <taxon>Hyphomicrobiales</taxon>
        <taxon>Enhydrobacter</taxon>
    </lineage>
</organism>
<dbReference type="AlphaFoldDB" id="A0A1T4SCE4"/>
<evidence type="ECO:0000313" key="3">
    <source>
        <dbReference type="Proteomes" id="UP000190092"/>
    </source>
</evidence>
<gene>
    <name evidence="2" type="ORF">SAMN02745126_04588</name>
</gene>
<protein>
    <submittedName>
        <fullName evidence="2">IS66 C-terminal element</fullName>
    </submittedName>
</protein>
<reference evidence="3" key="1">
    <citation type="submission" date="2017-02" db="EMBL/GenBank/DDBJ databases">
        <authorList>
            <person name="Varghese N."/>
            <person name="Submissions S."/>
        </authorList>
    </citation>
    <scope>NUCLEOTIDE SEQUENCE [LARGE SCALE GENOMIC DNA]</scope>
    <source>
        <strain evidence="3">ATCC 27094</strain>
    </source>
</reference>